<protein>
    <recommendedName>
        <fullName evidence="2">LysM domain-containing protein</fullName>
    </recommendedName>
</protein>
<dbReference type="PROSITE" id="PS51782">
    <property type="entry name" value="LYSM"/>
    <property type="match status" value="1"/>
</dbReference>
<dbReference type="SUPFAM" id="SSF54106">
    <property type="entry name" value="LysM domain"/>
    <property type="match status" value="1"/>
</dbReference>
<evidence type="ECO:0000256" key="1">
    <source>
        <dbReference type="SAM" id="MobiDB-lite"/>
    </source>
</evidence>
<dbReference type="PANTHER" id="PTHR20932">
    <property type="entry name" value="LYSM AND PUTATIVE PEPTIDOGLYCAN-BINDING DOMAIN-CONTAINING PROTEIN"/>
    <property type="match status" value="1"/>
</dbReference>
<keyword evidence="4" id="KW-1185">Reference proteome</keyword>
<proteinExistence type="predicted"/>
<evidence type="ECO:0000313" key="3">
    <source>
        <dbReference type="EMBL" id="KAL0907704.1"/>
    </source>
</evidence>
<name>A0ABD0U5U8_DENTH</name>
<dbReference type="Pfam" id="PF01476">
    <property type="entry name" value="LysM"/>
    <property type="match status" value="1"/>
</dbReference>
<feature type="region of interest" description="Disordered" evidence="1">
    <location>
        <begin position="100"/>
        <end position="129"/>
    </location>
</feature>
<dbReference type="InterPro" id="IPR036779">
    <property type="entry name" value="LysM_dom_sf"/>
</dbReference>
<accession>A0ABD0U5U8</accession>
<evidence type="ECO:0000313" key="4">
    <source>
        <dbReference type="Proteomes" id="UP001552299"/>
    </source>
</evidence>
<gene>
    <name evidence="3" type="ORF">M5K25_022134</name>
</gene>
<dbReference type="PANTHER" id="PTHR20932:SF36">
    <property type="entry name" value="OS03G0110600 PROTEIN"/>
    <property type="match status" value="1"/>
</dbReference>
<dbReference type="EMBL" id="JANQDX010000017">
    <property type="protein sequence ID" value="KAL0907704.1"/>
    <property type="molecule type" value="Genomic_DNA"/>
</dbReference>
<dbReference type="InterPro" id="IPR045030">
    <property type="entry name" value="LYSM1-4"/>
</dbReference>
<dbReference type="Proteomes" id="UP001552299">
    <property type="component" value="Unassembled WGS sequence"/>
</dbReference>
<comment type="caution">
    <text evidence="3">The sequence shown here is derived from an EMBL/GenBank/DDBJ whole genome shotgun (WGS) entry which is preliminary data.</text>
</comment>
<evidence type="ECO:0000259" key="2">
    <source>
        <dbReference type="PROSITE" id="PS51782"/>
    </source>
</evidence>
<dbReference type="CDD" id="cd00118">
    <property type="entry name" value="LysM"/>
    <property type="match status" value="1"/>
</dbReference>
<organism evidence="3 4">
    <name type="scientific">Dendrobium thyrsiflorum</name>
    <name type="common">Pinecone-like raceme dendrobium</name>
    <name type="synonym">Orchid</name>
    <dbReference type="NCBI Taxonomy" id="117978"/>
    <lineage>
        <taxon>Eukaryota</taxon>
        <taxon>Viridiplantae</taxon>
        <taxon>Streptophyta</taxon>
        <taxon>Embryophyta</taxon>
        <taxon>Tracheophyta</taxon>
        <taxon>Spermatophyta</taxon>
        <taxon>Magnoliopsida</taxon>
        <taxon>Liliopsida</taxon>
        <taxon>Asparagales</taxon>
        <taxon>Orchidaceae</taxon>
        <taxon>Epidendroideae</taxon>
        <taxon>Malaxideae</taxon>
        <taxon>Dendrobiinae</taxon>
        <taxon>Dendrobium</taxon>
    </lineage>
</organism>
<sequence length="355" mass="38752">MQTERDVRDSHILSDGLVDVPVPRSREMNGYATIPISSATSVSSPSSFAPVGVNFIEHRVSKMDTLAGVAIKYGVEVADIKRMNGLATDLQMFARKSLQIPLPGRHPPSPVMSNGSTQKGEKARPLQSRDIVDSLQSLKPKRSPRRLSPAMCSLQGYYGLTQSNKNQLPEGTEMSVFKSGKSLMFEDDAKFLESPSSNPVHSWLQKTPNLVNGFSLDNGDVSENINELDGWIRRRQKSDADPSFHTPEILLKEEGTGSVFSGRAGKGLALRPKLGSRTDLDDGRQNTSLGSDSLIGDVSLSVRKSSSATNLSESENISSIWPTSKWSLKPDVIARPIFDGFQKPLAAWRNKAALD</sequence>
<dbReference type="InterPro" id="IPR018392">
    <property type="entry name" value="LysM"/>
</dbReference>
<dbReference type="AlphaFoldDB" id="A0ABD0U5U8"/>
<feature type="domain" description="LysM" evidence="2">
    <location>
        <begin position="56"/>
        <end position="100"/>
    </location>
</feature>
<reference evidence="3 4" key="1">
    <citation type="journal article" date="2024" name="Plant Biotechnol. J.">
        <title>Dendrobium thyrsiflorum genome and its molecular insights into genes involved in important horticultural traits.</title>
        <authorList>
            <person name="Chen B."/>
            <person name="Wang J.Y."/>
            <person name="Zheng P.J."/>
            <person name="Li K.L."/>
            <person name="Liang Y.M."/>
            <person name="Chen X.F."/>
            <person name="Zhang C."/>
            <person name="Zhao X."/>
            <person name="He X."/>
            <person name="Zhang G.Q."/>
            <person name="Liu Z.J."/>
            <person name="Xu Q."/>
        </authorList>
    </citation>
    <scope>NUCLEOTIDE SEQUENCE [LARGE SCALE GENOMIC DNA]</scope>
    <source>
        <strain evidence="3">GZMU011</strain>
    </source>
</reference>
<dbReference type="Gene3D" id="3.10.350.10">
    <property type="entry name" value="LysM domain"/>
    <property type="match status" value="1"/>
</dbReference>